<proteinExistence type="predicted"/>
<name>A0A6J7WMR5_9CAUD</name>
<reference evidence="1" key="1">
    <citation type="submission" date="2020-05" db="EMBL/GenBank/DDBJ databases">
        <authorList>
            <person name="Chiriac C."/>
            <person name="Salcher M."/>
            <person name="Ghai R."/>
            <person name="Kavagutti S V."/>
        </authorList>
    </citation>
    <scope>NUCLEOTIDE SEQUENCE</scope>
</reference>
<gene>
    <name evidence="1" type="ORF">UFOVP196_41</name>
</gene>
<evidence type="ECO:0000313" key="1">
    <source>
        <dbReference type="EMBL" id="CAB5212667.1"/>
    </source>
</evidence>
<protein>
    <submittedName>
        <fullName evidence="1">Uncharacterized protein</fullName>
    </submittedName>
</protein>
<dbReference type="EMBL" id="LR798235">
    <property type="protein sequence ID" value="CAB5212667.1"/>
    <property type="molecule type" value="Genomic_DNA"/>
</dbReference>
<sequence length="71" mass="7864">MSGANITCANCRKVFWHDDDAAQAHAFLNHKCAETKRSQTVTNYSSVSDDEWTAITSRYNHPSNFTPDGAA</sequence>
<organism evidence="1">
    <name type="scientific">uncultured Caudovirales phage</name>
    <dbReference type="NCBI Taxonomy" id="2100421"/>
    <lineage>
        <taxon>Viruses</taxon>
        <taxon>Duplodnaviria</taxon>
        <taxon>Heunggongvirae</taxon>
        <taxon>Uroviricota</taxon>
        <taxon>Caudoviricetes</taxon>
        <taxon>Peduoviridae</taxon>
        <taxon>Maltschvirus</taxon>
        <taxon>Maltschvirus maltsch</taxon>
    </lineage>
</organism>
<accession>A0A6J7WMR5</accession>